<organism evidence="1 2">
    <name type="scientific">Acidipropionibacterium acidipropionici (strain ATCC 4875 / DSM 20272 / JCM 6432 / NBRC 12425 / NCIMB 8070 / 4)</name>
    <name type="common">Propionibacterium acidipropionici</name>
    <dbReference type="NCBI Taxonomy" id="1171373"/>
    <lineage>
        <taxon>Bacteria</taxon>
        <taxon>Bacillati</taxon>
        <taxon>Actinomycetota</taxon>
        <taxon>Actinomycetes</taxon>
        <taxon>Propionibacteriales</taxon>
        <taxon>Propionibacteriaceae</taxon>
        <taxon>Acidipropionibacterium</taxon>
    </lineage>
</organism>
<dbReference type="PATRIC" id="fig|1171373.8.peg.2496"/>
<reference evidence="1 2" key="1">
    <citation type="journal article" date="2012" name="BMC Genomics">
        <title>The genome sequence of Propionibacterium acidipropionici provides insights into its biotechnological and industrial potential.</title>
        <authorList>
            <person name="Parizzi L.P."/>
            <person name="Grassi M.C."/>
            <person name="Llerena L.A."/>
            <person name="Carazzolle M.F."/>
            <person name="Queiroz V.L."/>
            <person name="Lunardi I."/>
            <person name="Zeidler A.F."/>
            <person name="Teixeira P.J."/>
            <person name="Mieczkowski P."/>
            <person name="Rincones J."/>
            <person name="Pereira G.A."/>
        </authorList>
    </citation>
    <scope>NUCLEOTIDE SEQUENCE [LARGE SCALE GENOMIC DNA]</scope>
    <source>
        <strain evidence="2">ATCC 4875 / DSM 20272 / JCM 6432 / NBRC 12425 / NCIMB 8070</strain>
    </source>
</reference>
<evidence type="ECO:0000313" key="2">
    <source>
        <dbReference type="Proteomes" id="UP000000214"/>
    </source>
</evidence>
<accession>K7SM96</accession>
<dbReference type="AlphaFoldDB" id="K7SM96"/>
<evidence type="ECO:0000313" key="1">
    <source>
        <dbReference type="EMBL" id="AFV90310.1"/>
    </source>
</evidence>
<sequence>MFLPRRPLYDGAYGGCGELPRGRRAAGPATCSVVDITLCGYQVVGPGCSRHTVPGAGAPRTGSSAIDHLE</sequence>
<dbReference type="Proteomes" id="UP000000214">
    <property type="component" value="Chromosome"/>
</dbReference>
<dbReference type="HOGENOM" id="CLU_2754607_0_0_11"/>
<dbReference type="KEGG" id="pbo:PACID_25340"/>
<name>K7SM96_ACIA4</name>
<proteinExistence type="predicted"/>
<gene>
    <name evidence="1" type="ordered locus">PACID_25340</name>
</gene>
<protein>
    <submittedName>
        <fullName evidence="1">Uncharacterized protein</fullName>
    </submittedName>
</protein>
<dbReference type="EMBL" id="CP003493">
    <property type="protein sequence ID" value="AFV90310.1"/>
    <property type="molecule type" value="Genomic_DNA"/>
</dbReference>